<dbReference type="InterPro" id="IPR013824">
    <property type="entry name" value="Topo_IA_cen_sub1"/>
</dbReference>
<evidence type="ECO:0000259" key="12">
    <source>
        <dbReference type="PROSITE" id="PS52039"/>
    </source>
</evidence>
<sequence>MNIAIIAEKPSVAREIASIVGATDKKDGYLYGNGYLVTWAFGHLVGLSMPEDYGFNGFKRENLPIIPEIFTLQPRQVKGEKGYKADPGALKQLKVVKNVFDSCDKIIVATDAGREGELIFRYIYNYLECSKPFQRLWISSLTEKAIREGLKNLKDGTAYDDLYKAAKVRSEADWLVGINASQALSISAGEGIYSLGRVQTPTLSMICSRYKENKQFVPQLYWQLALGINKDDISFKAFSKEKFNTKENAEQCYELLKKQPTIEVKFVERKNVSEEAPLFFDLTGLQKKANQLYGFSADKTLSLAQTLYEKKLITYPRTGSKYISEDIFEQMLELLRCLKIHPLFVNHVTDLQKKKLNKQAVNDKKVTDHHALLVTENYAHDIVKDERKVYDLIAGRMLEAISPKCSKEQVKIVFVSNELEFEAKGSIIISAGWRAVLSEEAQKGSEESSAVRLPSFTEGETIEAMATTLVEKQTKPKPLYTESSLLTAMENAGKELDNDAQRKAMKSCGLGTPATRAAIIETLISRGYIIRKEKTLVPIEKGLAIYGIVKSMRIADVEMTGMWEETLGKIETGGFDAGTFSKSIGVYVTQVTAELMSSNIVFREKQSDVCCPKCKEGKIRFYPMVARCTDENCDFICFRNKSGKNLTDTQLTELFKMNKMGPFKGFKSKAGKEFEASLSLDKEYKLQFIFDNSTKGSKFKKK</sequence>
<dbReference type="Gene3D" id="2.70.20.10">
    <property type="entry name" value="Topoisomerase I, domain 3"/>
    <property type="match status" value="1"/>
</dbReference>
<dbReference type="Gene3D" id="1.10.460.10">
    <property type="entry name" value="Topoisomerase I, domain 2"/>
    <property type="match status" value="1"/>
</dbReference>
<evidence type="ECO:0000256" key="5">
    <source>
        <dbReference type="ARBA" id="ARBA00023029"/>
    </source>
</evidence>
<keyword evidence="14" id="KW-1185">Reference proteome</keyword>
<dbReference type="Pfam" id="PF01751">
    <property type="entry name" value="Toprim"/>
    <property type="match status" value="1"/>
</dbReference>
<dbReference type="PANTHER" id="PTHR11390">
    <property type="entry name" value="PROKARYOTIC DNA TOPOISOMERASE"/>
    <property type="match status" value="1"/>
</dbReference>
<comment type="similarity">
    <text evidence="2">Belongs to the type IA topoisomerase family.</text>
</comment>
<name>A0ABV9L3P8_9BACT</name>
<comment type="caution">
    <text evidence="13">The sequence shown here is derived from an EMBL/GenBank/DDBJ whole genome shotgun (WGS) entry which is preliminary data.</text>
</comment>
<evidence type="ECO:0000256" key="7">
    <source>
        <dbReference type="ARBA" id="ARBA00023235"/>
    </source>
</evidence>
<comment type="catalytic activity">
    <reaction evidence="1">
        <text>ATP-independent breakage of single-stranded DNA, followed by passage and rejoining.</text>
        <dbReference type="EC" id="5.6.2.1"/>
    </reaction>
</comment>
<evidence type="ECO:0000256" key="8">
    <source>
        <dbReference type="ARBA" id="ARBA00030003"/>
    </source>
</evidence>
<dbReference type="SMART" id="SM00493">
    <property type="entry name" value="TOPRIM"/>
    <property type="match status" value="1"/>
</dbReference>
<dbReference type="InterPro" id="IPR023405">
    <property type="entry name" value="Topo_IA_core_domain"/>
</dbReference>
<dbReference type="InterPro" id="IPR025589">
    <property type="entry name" value="Toprim_C_rpt"/>
</dbReference>
<dbReference type="Gene3D" id="3.40.50.140">
    <property type="match status" value="1"/>
</dbReference>
<dbReference type="Pfam" id="PF13342">
    <property type="entry name" value="Toprim_Crpt"/>
    <property type="match status" value="1"/>
</dbReference>
<dbReference type="InterPro" id="IPR003602">
    <property type="entry name" value="Topo_IA_DNA-bd_dom"/>
</dbReference>
<dbReference type="CDD" id="cd00186">
    <property type="entry name" value="TOP1Ac"/>
    <property type="match status" value="1"/>
</dbReference>
<reference evidence="14" key="1">
    <citation type="journal article" date="2019" name="Int. J. Syst. Evol. Microbiol.">
        <title>The Global Catalogue of Microorganisms (GCM) 10K type strain sequencing project: providing services to taxonomists for standard genome sequencing and annotation.</title>
        <authorList>
            <consortium name="The Broad Institute Genomics Platform"/>
            <consortium name="The Broad Institute Genome Sequencing Center for Infectious Disease"/>
            <person name="Wu L."/>
            <person name="Ma J."/>
        </authorList>
    </citation>
    <scope>NUCLEOTIDE SEQUENCE [LARGE SCALE GENOMIC DNA]</scope>
    <source>
        <strain evidence="14">CCUG 66188</strain>
    </source>
</reference>
<dbReference type="Gene3D" id="1.10.290.10">
    <property type="entry name" value="Topoisomerase I, domain 4"/>
    <property type="match status" value="1"/>
</dbReference>
<evidence type="ECO:0000313" key="13">
    <source>
        <dbReference type="EMBL" id="MFC4676924.1"/>
    </source>
</evidence>
<dbReference type="InterPro" id="IPR003601">
    <property type="entry name" value="Topo_IA_2"/>
</dbReference>
<dbReference type="Proteomes" id="UP001596023">
    <property type="component" value="Unassembled WGS sequence"/>
</dbReference>
<dbReference type="SUPFAM" id="SSF56712">
    <property type="entry name" value="Prokaryotic type I DNA topoisomerase"/>
    <property type="match status" value="1"/>
</dbReference>
<dbReference type="PANTHER" id="PTHR11390:SF21">
    <property type="entry name" value="DNA TOPOISOMERASE 3-ALPHA"/>
    <property type="match status" value="1"/>
</dbReference>
<feature type="domain" description="Topo IA-type catalytic" evidence="12">
    <location>
        <begin position="159"/>
        <end position="592"/>
    </location>
</feature>
<dbReference type="InterPro" id="IPR005738">
    <property type="entry name" value="TopoIII"/>
</dbReference>
<dbReference type="CDD" id="cd03362">
    <property type="entry name" value="TOPRIM_TopoIA_TopoIII"/>
    <property type="match status" value="1"/>
</dbReference>
<dbReference type="InterPro" id="IPR000380">
    <property type="entry name" value="Topo_IA"/>
</dbReference>
<dbReference type="InterPro" id="IPR034144">
    <property type="entry name" value="TOPRIM_TopoIII"/>
</dbReference>
<keyword evidence="4" id="KW-0479">Metal-binding</keyword>
<dbReference type="RefSeq" id="WP_380001615.1">
    <property type="nucleotide sequence ID" value="NZ_JBHSGN010000163.1"/>
</dbReference>
<keyword evidence="7 13" id="KW-0413">Isomerase</keyword>
<dbReference type="NCBIfam" id="TIGR01056">
    <property type="entry name" value="topB"/>
    <property type="match status" value="1"/>
</dbReference>
<evidence type="ECO:0000256" key="4">
    <source>
        <dbReference type="ARBA" id="ARBA00022723"/>
    </source>
</evidence>
<evidence type="ECO:0000256" key="6">
    <source>
        <dbReference type="ARBA" id="ARBA00023125"/>
    </source>
</evidence>
<dbReference type="GO" id="GO:0003917">
    <property type="term" value="F:DNA topoisomerase type I (single strand cut, ATP-independent) activity"/>
    <property type="evidence" value="ECO:0007669"/>
    <property type="project" value="UniProtKB-EC"/>
</dbReference>
<proteinExistence type="inferred from homology"/>
<gene>
    <name evidence="13" type="primary">topB</name>
    <name evidence="13" type="ORF">ACFO6W_24895</name>
</gene>
<evidence type="ECO:0000256" key="9">
    <source>
        <dbReference type="ARBA" id="ARBA00031985"/>
    </source>
</evidence>
<accession>A0ABV9L3P8</accession>
<evidence type="ECO:0000256" key="1">
    <source>
        <dbReference type="ARBA" id="ARBA00000213"/>
    </source>
</evidence>
<evidence type="ECO:0000256" key="10">
    <source>
        <dbReference type="ARBA" id="ARBA00032235"/>
    </source>
</evidence>
<dbReference type="PROSITE" id="PS52039">
    <property type="entry name" value="TOPO_IA_2"/>
    <property type="match status" value="1"/>
</dbReference>
<evidence type="ECO:0000313" key="14">
    <source>
        <dbReference type="Proteomes" id="UP001596023"/>
    </source>
</evidence>
<organism evidence="13 14">
    <name type="scientific">Dysgonomonas termitidis</name>
    <dbReference type="NCBI Taxonomy" id="1516126"/>
    <lineage>
        <taxon>Bacteria</taxon>
        <taxon>Pseudomonadati</taxon>
        <taxon>Bacteroidota</taxon>
        <taxon>Bacteroidia</taxon>
        <taxon>Bacteroidales</taxon>
        <taxon>Dysgonomonadaceae</taxon>
        <taxon>Dysgonomonas</taxon>
    </lineage>
</organism>
<dbReference type="InterPro" id="IPR013825">
    <property type="entry name" value="Topo_IA_cen_sub2"/>
</dbReference>
<dbReference type="Pfam" id="PF01131">
    <property type="entry name" value="Topoisom_bac"/>
    <property type="match status" value="1"/>
</dbReference>
<dbReference type="EC" id="5.6.2.1" evidence="3"/>
<dbReference type="SMART" id="SM00437">
    <property type="entry name" value="TOP1Ac"/>
    <property type="match status" value="1"/>
</dbReference>
<dbReference type="EMBL" id="JBHSGN010000163">
    <property type="protein sequence ID" value="MFC4676924.1"/>
    <property type="molecule type" value="Genomic_DNA"/>
</dbReference>
<protein>
    <recommendedName>
        <fullName evidence="3">DNA topoisomerase</fullName>
        <ecNumber evidence="3">5.6.2.1</ecNumber>
    </recommendedName>
    <alternativeName>
        <fullName evidence="11">Omega-protein</fullName>
    </alternativeName>
    <alternativeName>
        <fullName evidence="10">Relaxing enzyme</fullName>
    </alternativeName>
    <alternativeName>
        <fullName evidence="8">Swivelase</fullName>
    </alternativeName>
    <alternativeName>
        <fullName evidence="9">Untwisting enzyme</fullName>
    </alternativeName>
</protein>
<evidence type="ECO:0000256" key="11">
    <source>
        <dbReference type="ARBA" id="ARBA00032877"/>
    </source>
</evidence>
<dbReference type="InterPro" id="IPR013826">
    <property type="entry name" value="Topo_IA_cen_sub3"/>
</dbReference>
<evidence type="ECO:0000256" key="2">
    <source>
        <dbReference type="ARBA" id="ARBA00009446"/>
    </source>
</evidence>
<keyword evidence="5" id="KW-0799">Topoisomerase</keyword>
<dbReference type="InterPro" id="IPR006171">
    <property type="entry name" value="TOPRIM_dom"/>
</dbReference>
<keyword evidence="6" id="KW-0238">DNA-binding</keyword>
<dbReference type="SMART" id="SM00436">
    <property type="entry name" value="TOP1Bc"/>
    <property type="match status" value="1"/>
</dbReference>
<dbReference type="PRINTS" id="PR00417">
    <property type="entry name" value="PRTPISMRASEI"/>
</dbReference>
<evidence type="ECO:0000256" key="3">
    <source>
        <dbReference type="ARBA" id="ARBA00012891"/>
    </source>
</evidence>
<dbReference type="InterPro" id="IPR013497">
    <property type="entry name" value="Topo_IA_cen"/>
</dbReference>